<accession>A0ABM4IMD1</accession>
<feature type="compositionally biased region" description="Acidic residues" evidence="6">
    <location>
        <begin position="129"/>
        <end position="139"/>
    </location>
</feature>
<organism evidence="8 9">
    <name type="scientific">Odocoileus virginianus</name>
    <name type="common">White-tailed deer</name>
    <dbReference type="NCBI Taxonomy" id="9874"/>
    <lineage>
        <taxon>Eukaryota</taxon>
        <taxon>Metazoa</taxon>
        <taxon>Chordata</taxon>
        <taxon>Craniata</taxon>
        <taxon>Vertebrata</taxon>
        <taxon>Euteleostomi</taxon>
        <taxon>Mammalia</taxon>
        <taxon>Eutheria</taxon>
        <taxon>Laurasiatheria</taxon>
        <taxon>Artiodactyla</taxon>
        <taxon>Ruminantia</taxon>
        <taxon>Pecora</taxon>
        <taxon>Cervidae</taxon>
        <taxon>Odocoileinae</taxon>
        <taxon>Odocoileus</taxon>
    </lineage>
</organism>
<keyword evidence="2 5" id="KW-0238">DNA-binding</keyword>
<feature type="domain" description="Fork-head" evidence="7">
    <location>
        <begin position="172"/>
        <end position="277"/>
    </location>
</feature>
<evidence type="ECO:0000259" key="7">
    <source>
        <dbReference type="PROSITE" id="PS50039"/>
    </source>
</evidence>
<dbReference type="InterPro" id="IPR001766">
    <property type="entry name" value="Fork_head_dom"/>
</dbReference>
<sequence length="364" mass="41185">MGNESFLAFTTSHLPLAEQNLARYKLRIVEPPMLPLGEKPNPDKDGPDFEPNLWMWINPNIMFPLGKLEVPEASKGKNLTTTAPSLQPVPKEDFAKCPEATEVESLSPPGDQSPPWKRFATFPSNWELTEEEEAEDQDDCSSVALPSSHKPAALQSRRLRQANSQERRPWSRPPLNYFHLIALALRNSAPCGLNVQQIYSFTRQHFPFFRTAPEGWKNTVRHNLCFRDSFEKVPVGMQGGARSRPRSCLWKLTDEGHRRFAEEARALASTRLERIRQCMSQPGVRPCHTRGPGKGPEDPDPRLGVHGRSQGHTKVEGGSFWRKGRGQRCSEMLGWCLPEGSSHTQAWNVRCWELTAWGSGDHMM</sequence>
<proteinExistence type="predicted"/>
<dbReference type="PRINTS" id="PR00053">
    <property type="entry name" value="FORKHEAD"/>
</dbReference>
<evidence type="ECO:0000256" key="2">
    <source>
        <dbReference type="ARBA" id="ARBA00023125"/>
    </source>
</evidence>
<dbReference type="SUPFAM" id="SSF46785">
    <property type="entry name" value="Winged helix' DNA-binding domain"/>
    <property type="match status" value="1"/>
</dbReference>
<evidence type="ECO:0000256" key="5">
    <source>
        <dbReference type="PROSITE-ProRule" id="PRU00089"/>
    </source>
</evidence>
<dbReference type="InterPro" id="IPR036390">
    <property type="entry name" value="WH_DNA-bd_sf"/>
</dbReference>
<reference evidence="8" key="1">
    <citation type="journal article" date="2022" name="J. Hered.">
        <title>A De Novo Chromosome-Level Genome Assembly of the White-Tailed Deer, Odocoileus Virginianus.</title>
        <authorList>
            <person name="London E.W."/>
            <person name="Roca A.L."/>
            <person name="Novakofski J.E."/>
            <person name="Mateus-Pinilla N.E."/>
        </authorList>
    </citation>
    <scope>NUCLEOTIDE SEQUENCE [LARGE SCALE GENOMIC DNA]</scope>
</reference>
<protein>
    <submittedName>
        <fullName evidence="9">Forkhead box protein R1</fullName>
    </submittedName>
</protein>
<evidence type="ECO:0000256" key="6">
    <source>
        <dbReference type="SAM" id="MobiDB-lite"/>
    </source>
</evidence>
<dbReference type="CDD" id="cd20036">
    <property type="entry name" value="FH_FOXR"/>
    <property type="match status" value="1"/>
</dbReference>
<dbReference type="SMART" id="SM00339">
    <property type="entry name" value="FH"/>
    <property type="match status" value="1"/>
</dbReference>
<keyword evidence="1" id="KW-0805">Transcription regulation</keyword>
<feature type="region of interest" description="Disordered" evidence="6">
    <location>
        <begin position="100"/>
        <end position="119"/>
    </location>
</feature>
<evidence type="ECO:0000256" key="1">
    <source>
        <dbReference type="ARBA" id="ARBA00023015"/>
    </source>
</evidence>
<dbReference type="PANTHER" id="PTHR46789">
    <property type="entry name" value="FORKHEAD BOX PROTEIN R1"/>
    <property type="match status" value="1"/>
</dbReference>
<evidence type="ECO:0000256" key="4">
    <source>
        <dbReference type="ARBA" id="ARBA00023242"/>
    </source>
</evidence>
<dbReference type="PROSITE" id="PS50039">
    <property type="entry name" value="FORK_HEAD_3"/>
    <property type="match status" value="1"/>
</dbReference>
<dbReference type="PANTHER" id="PTHR46789:SF1">
    <property type="entry name" value="FORKHEAD BOX PROTEIN R1"/>
    <property type="match status" value="1"/>
</dbReference>
<dbReference type="InterPro" id="IPR036388">
    <property type="entry name" value="WH-like_DNA-bd_sf"/>
</dbReference>
<evidence type="ECO:0000313" key="9">
    <source>
        <dbReference type="RefSeq" id="XP_070328973.1"/>
    </source>
</evidence>
<feature type="DNA-binding region" description="Fork-head" evidence="5">
    <location>
        <begin position="172"/>
        <end position="277"/>
    </location>
</feature>
<evidence type="ECO:0000256" key="3">
    <source>
        <dbReference type="ARBA" id="ARBA00023163"/>
    </source>
</evidence>
<keyword evidence="8" id="KW-1185">Reference proteome</keyword>
<gene>
    <name evidence="9" type="primary">FOXR1</name>
</gene>
<dbReference type="Proteomes" id="UP001652640">
    <property type="component" value="Chromosome 10"/>
</dbReference>
<comment type="subcellular location">
    <subcellularLocation>
        <location evidence="5">Nucleus</location>
    </subcellularLocation>
</comment>
<name>A0ABM4IMD1_ODOVR</name>
<feature type="region of interest" description="Disordered" evidence="6">
    <location>
        <begin position="129"/>
        <end position="168"/>
    </location>
</feature>
<keyword evidence="3" id="KW-0804">Transcription</keyword>
<dbReference type="GeneID" id="110123794"/>
<evidence type="ECO:0000313" key="8">
    <source>
        <dbReference type="Proteomes" id="UP001652640"/>
    </source>
</evidence>
<reference evidence="9" key="2">
    <citation type="submission" date="2025-08" db="UniProtKB">
        <authorList>
            <consortium name="RefSeq"/>
        </authorList>
    </citation>
    <scope>IDENTIFICATION</scope>
    <source>
        <tissue evidence="9">Tongue muscle</tissue>
    </source>
</reference>
<feature type="region of interest" description="Disordered" evidence="6">
    <location>
        <begin position="282"/>
        <end position="321"/>
    </location>
</feature>
<dbReference type="RefSeq" id="XP_070328973.1">
    <property type="nucleotide sequence ID" value="XM_070472872.1"/>
</dbReference>
<dbReference type="Gene3D" id="1.10.10.10">
    <property type="entry name" value="Winged helix-like DNA-binding domain superfamily/Winged helix DNA-binding domain"/>
    <property type="match status" value="1"/>
</dbReference>
<dbReference type="InterPro" id="IPR052328">
    <property type="entry name" value="FOX_transcription_regulators"/>
</dbReference>
<dbReference type="Pfam" id="PF00250">
    <property type="entry name" value="Forkhead"/>
    <property type="match status" value="1"/>
</dbReference>
<keyword evidence="4 5" id="KW-0539">Nucleus</keyword>